<gene>
    <name evidence="16" type="ORF">SAMN04488051_10974</name>
</gene>
<dbReference type="PANTHER" id="PTHR47234:SF2">
    <property type="entry name" value="TONB-DEPENDENT RECEPTOR"/>
    <property type="match status" value="1"/>
</dbReference>
<name>A0A1H4F867_ALKAM</name>
<feature type="domain" description="TonB-dependent receptor plug" evidence="15">
    <location>
        <begin position="58"/>
        <end position="169"/>
    </location>
</feature>
<evidence type="ECO:0000256" key="8">
    <source>
        <dbReference type="ARBA" id="ARBA00023237"/>
    </source>
</evidence>
<dbReference type="InterPro" id="IPR010917">
    <property type="entry name" value="TonB_rcpt_CS"/>
</dbReference>
<keyword evidence="16" id="KW-0675">Receptor</keyword>
<dbReference type="GO" id="GO:0009279">
    <property type="term" value="C:cell outer membrane"/>
    <property type="evidence" value="ECO:0007669"/>
    <property type="project" value="UniProtKB-SubCell"/>
</dbReference>
<evidence type="ECO:0000259" key="15">
    <source>
        <dbReference type="Pfam" id="PF07715"/>
    </source>
</evidence>
<keyword evidence="8 9" id="KW-0998">Cell outer membrane</keyword>
<evidence type="ECO:0000256" key="7">
    <source>
        <dbReference type="ARBA" id="ARBA00023136"/>
    </source>
</evidence>
<dbReference type="Pfam" id="PF00593">
    <property type="entry name" value="TonB_dep_Rec_b-barrel"/>
    <property type="match status" value="1"/>
</dbReference>
<keyword evidence="17" id="KW-1185">Reference proteome</keyword>
<dbReference type="Gene3D" id="2.40.170.20">
    <property type="entry name" value="TonB-dependent receptor, beta-barrel domain"/>
    <property type="match status" value="1"/>
</dbReference>
<sequence>MYTNNKLSKAVRLAIAFGAASATALTAQVAAADEQEAERVERIQVTGSRIPQSANVVTSSPITQVTSEEFEFAGTIRTEDLVSDLPQVFAGQAATTNNGANGTATISLRGLESKRTLTLINGRRMVGGSPSAGGGVPDLNQIPAQLIKNVELLTGGASATYGSDAIAGVVNFMMKDDFEGIQFDYQHSFYQHNNSNSSPAAQAVRNAGFELPDGNVRDGHSNMYNLIMGFNSDDGKGNVTMFGSYRRIKPVFQSDRDFSACALTGGSVNGFGCGGSGAAPDPRFSDFSTFDFITQGSEFAQYDGRLYNYGPVNYFQRPDERVALGAFGKYAFNNNVELYAELGYTHNSSRSQIAESGAFFVPVTLTCSNPLMSDQQFNALCGNRGLTRDDSVSAFVAKRNIEGGPRIDDREHNSHRAVLGIRGEINDQWTYDAYVNFAQVNYSQTYFNDFSKSRIARALDVVSDADGNAICRSVADGSDPTCVPYNLFTEGAINQAQIDYLTLPLFSRGTTGLTEFTGYVLGDLTDYGIKSPFAEYGVELLLGVSTRRDTLTFAPDRGYIDFEGAGQGGPSLPVAGSVSVDEVFSEAKIYLVEDAPFAESLVLDLGFRYSEYDTGKTTTTQKYALGWDITQDFKLRASYQIAARAANIRELFASQGAGLFQWNADPCGGETPQRSLADCQRTGVTADRYGSIPNSPANQYNQLTGGNPDLDPEESKTKSVGFVFRPSFIDGFDFSVDYFDIKVEKAISNIPPITAVNNCLDTGDERFCSLVQRAPVNQALWLDGGQVIATNVNIGFLQRTGIDVNSMYTMNLNDMGRLRFSLTGTYFQKYDNQPIAGGTLNECAGKWGGVCTEPVPKWQHNLRATWMTPWDVTISANWRHLGKVDNHPSRVANQENHSAENYLDLTVQWMVGEGTRLSVGVNNVLDNDPPYYSAALSANTDPGFWDSTGRYVFFGIQQRF</sequence>
<keyword evidence="6 11" id="KW-0798">TonB box</keyword>
<evidence type="ECO:0000256" key="11">
    <source>
        <dbReference type="RuleBase" id="RU003357"/>
    </source>
</evidence>
<evidence type="ECO:0000256" key="4">
    <source>
        <dbReference type="ARBA" id="ARBA00022692"/>
    </source>
</evidence>
<evidence type="ECO:0000259" key="14">
    <source>
        <dbReference type="Pfam" id="PF00593"/>
    </source>
</evidence>
<feature type="chain" id="PRO_5011765398" evidence="13">
    <location>
        <begin position="25"/>
        <end position="960"/>
    </location>
</feature>
<feature type="domain" description="TonB-dependent receptor-like beta-barrel" evidence="14">
    <location>
        <begin position="405"/>
        <end position="924"/>
    </location>
</feature>
<feature type="short sequence motif" description="TonB C-terminal box" evidence="10">
    <location>
        <begin position="943"/>
        <end position="960"/>
    </location>
</feature>
<dbReference type="OrthoDB" id="9805434at2"/>
<evidence type="ECO:0000256" key="1">
    <source>
        <dbReference type="ARBA" id="ARBA00004571"/>
    </source>
</evidence>
<comment type="subcellular location">
    <subcellularLocation>
        <location evidence="1 9">Cell outer membrane</location>
        <topology evidence="1 9">Multi-pass membrane protein</topology>
    </subcellularLocation>
</comment>
<dbReference type="STRING" id="152573.SAMN04488051_10974"/>
<dbReference type="RefSeq" id="WP_091344606.1">
    <property type="nucleotide sequence ID" value="NZ_FNRM01000009.1"/>
</dbReference>
<reference evidence="16 17" key="1">
    <citation type="submission" date="2016-10" db="EMBL/GenBank/DDBJ databases">
        <authorList>
            <person name="de Groot N.N."/>
        </authorList>
    </citation>
    <scope>NUCLEOTIDE SEQUENCE [LARGE SCALE GENOMIC DNA]</scope>
    <source>
        <strain evidence="16 17">CGMCC 1.3430</strain>
    </source>
</reference>
<dbReference type="EMBL" id="FNRM01000009">
    <property type="protein sequence ID" value="SEA93555.1"/>
    <property type="molecule type" value="Genomic_DNA"/>
</dbReference>
<dbReference type="PANTHER" id="PTHR47234">
    <property type="match status" value="1"/>
</dbReference>
<evidence type="ECO:0000313" key="16">
    <source>
        <dbReference type="EMBL" id="SEA93555.1"/>
    </source>
</evidence>
<feature type="region of interest" description="Disordered" evidence="12">
    <location>
        <begin position="688"/>
        <end position="714"/>
    </location>
</feature>
<evidence type="ECO:0000256" key="13">
    <source>
        <dbReference type="SAM" id="SignalP"/>
    </source>
</evidence>
<dbReference type="Pfam" id="PF07715">
    <property type="entry name" value="Plug"/>
    <property type="match status" value="1"/>
</dbReference>
<evidence type="ECO:0000256" key="2">
    <source>
        <dbReference type="ARBA" id="ARBA00022448"/>
    </source>
</evidence>
<evidence type="ECO:0000256" key="12">
    <source>
        <dbReference type="SAM" id="MobiDB-lite"/>
    </source>
</evidence>
<keyword evidence="3 9" id="KW-1134">Transmembrane beta strand</keyword>
<dbReference type="Proteomes" id="UP000198773">
    <property type="component" value="Unassembled WGS sequence"/>
</dbReference>
<protein>
    <submittedName>
        <fullName evidence="16">TonB-dependent Receptor Plug Domain</fullName>
    </submittedName>
</protein>
<dbReference type="SUPFAM" id="SSF56935">
    <property type="entry name" value="Porins"/>
    <property type="match status" value="1"/>
</dbReference>
<comment type="similarity">
    <text evidence="9 11">Belongs to the TonB-dependent receptor family.</text>
</comment>
<keyword evidence="4 9" id="KW-0812">Transmembrane</keyword>
<evidence type="ECO:0000256" key="6">
    <source>
        <dbReference type="ARBA" id="ARBA00023077"/>
    </source>
</evidence>
<keyword evidence="5 13" id="KW-0732">Signal</keyword>
<dbReference type="AlphaFoldDB" id="A0A1H4F867"/>
<evidence type="ECO:0000256" key="3">
    <source>
        <dbReference type="ARBA" id="ARBA00022452"/>
    </source>
</evidence>
<keyword evidence="2 9" id="KW-0813">Transport</keyword>
<dbReference type="InterPro" id="IPR012910">
    <property type="entry name" value="Plug_dom"/>
</dbReference>
<proteinExistence type="inferred from homology"/>
<dbReference type="InterPro" id="IPR039426">
    <property type="entry name" value="TonB-dep_rcpt-like"/>
</dbReference>
<dbReference type="PROSITE" id="PS52016">
    <property type="entry name" value="TONB_DEPENDENT_REC_3"/>
    <property type="match status" value="1"/>
</dbReference>
<evidence type="ECO:0000256" key="9">
    <source>
        <dbReference type="PROSITE-ProRule" id="PRU01360"/>
    </source>
</evidence>
<dbReference type="InterPro" id="IPR037066">
    <property type="entry name" value="Plug_dom_sf"/>
</dbReference>
<evidence type="ECO:0000313" key="17">
    <source>
        <dbReference type="Proteomes" id="UP000198773"/>
    </source>
</evidence>
<feature type="signal peptide" evidence="13">
    <location>
        <begin position="1"/>
        <end position="24"/>
    </location>
</feature>
<evidence type="ECO:0000256" key="10">
    <source>
        <dbReference type="PROSITE-ProRule" id="PRU10144"/>
    </source>
</evidence>
<dbReference type="Gene3D" id="2.170.130.10">
    <property type="entry name" value="TonB-dependent receptor, plug domain"/>
    <property type="match status" value="1"/>
</dbReference>
<organism evidence="16 17">
    <name type="scientific">Alkalimonas amylolytica</name>
    <dbReference type="NCBI Taxonomy" id="152573"/>
    <lineage>
        <taxon>Bacteria</taxon>
        <taxon>Pseudomonadati</taxon>
        <taxon>Pseudomonadota</taxon>
        <taxon>Gammaproteobacteria</taxon>
        <taxon>Alkalimonas</taxon>
    </lineage>
</organism>
<feature type="compositionally biased region" description="Polar residues" evidence="12">
    <location>
        <begin position="692"/>
        <end position="705"/>
    </location>
</feature>
<evidence type="ECO:0000256" key="5">
    <source>
        <dbReference type="ARBA" id="ARBA00022729"/>
    </source>
</evidence>
<dbReference type="InterPro" id="IPR036942">
    <property type="entry name" value="Beta-barrel_TonB_sf"/>
</dbReference>
<accession>A0A1H4F867</accession>
<keyword evidence="7 9" id="KW-0472">Membrane</keyword>
<dbReference type="PROSITE" id="PS01156">
    <property type="entry name" value="TONB_DEPENDENT_REC_2"/>
    <property type="match status" value="1"/>
</dbReference>
<dbReference type="InterPro" id="IPR000531">
    <property type="entry name" value="Beta-barrel_TonB"/>
</dbReference>